<dbReference type="InterPro" id="IPR012349">
    <property type="entry name" value="Split_barrel_FMN-bd"/>
</dbReference>
<comment type="catalytic activity">
    <reaction evidence="3">
        <text>oxidized coenzyme F420-(gamma-L-Glu)(n) + a quinol + H(+) = reduced coenzyme F420-(gamma-L-Glu)(n) + a quinone</text>
        <dbReference type="Rhea" id="RHEA:39663"/>
        <dbReference type="Rhea" id="RHEA-COMP:12939"/>
        <dbReference type="Rhea" id="RHEA-COMP:14378"/>
        <dbReference type="ChEBI" id="CHEBI:15378"/>
        <dbReference type="ChEBI" id="CHEBI:24646"/>
        <dbReference type="ChEBI" id="CHEBI:132124"/>
        <dbReference type="ChEBI" id="CHEBI:133980"/>
        <dbReference type="ChEBI" id="CHEBI:139511"/>
    </reaction>
</comment>
<dbReference type="Gene3D" id="2.30.110.10">
    <property type="entry name" value="Electron Transport, Fmn-binding Protein, Chain A"/>
    <property type="match status" value="1"/>
</dbReference>
<dbReference type="GO" id="GO:0016491">
    <property type="term" value="F:oxidoreductase activity"/>
    <property type="evidence" value="ECO:0007669"/>
    <property type="project" value="UniProtKB-KW"/>
</dbReference>
<dbReference type="InterPro" id="IPR004378">
    <property type="entry name" value="F420H2_quin_Rdtase"/>
</dbReference>
<dbReference type="AlphaFoldDB" id="A0A1X1TQF4"/>
<dbReference type="PANTHER" id="PTHR39428:SF1">
    <property type="entry name" value="F420H(2)-DEPENDENT QUINONE REDUCTASE RV1261C"/>
    <property type="match status" value="1"/>
</dbReference>
<dbReference type="PANTHER" id="PTHR39428">
    <property type="entry name" value="F420H(2)-DEPENDENT QUINONE REDUCTASE RV1261C"/>
    <property type="match status" value="1"/>
</dbReference>
<gene>
    <name evidence="4" type="ORF">MCNS_33030</name>
</gene>
<evidence type="ECO:0000313" key="5">
    <source>
        <dbReference type="Proteomes" id="UP000467385"/>
    </source>
</evidence>
<dbReference type="NCBIfam" id="TIGR00026">
    <property type="entry name" value="hi_GC_TIGR00026"/>
    <property type="match status" value="1"/>
</dbReference>
<dbReference type="RefSeq" id="WP_085231132.1">
    <property type="nucleotide sequence ID" value="NZ_AP022613.1"/>
</dbReference>
<dbReference type="Proteomes" id="UP000467385">
    <property type="component" value="Chromosome"/>
</dbReference>
<dbReference type="GO" id="GO:0070967">
    <property type="term" value="F:coenzyme F420 binding"/>
    <property type="evidence" value="ECO:0007669"/>
    <property type="project" value="TreeGrafter"/>
</dbReference>
<name>A0A1X1TQF4_9MYCO</name>
<reference evidence="4 5" key="1">
    <citation type="journal article" date="2019" name="Emerg. Microbes Infect.">
        <title>Comprehensive subspecies identification of 175 nontuberculous mycobacteria species based on 7547 genomic profiles.</title>
        <authorList>
            <person name="Matsumoto Y."/>
            <person name="Kinjo T."/>
            <person name="Motooka D."/>
            <person name="Nabeya D."/>
            <person name="Jung N."/>
            <person name="Uechi K."/>
            <person name="Horii T."/>
            <person name="Iida T."/>
            <person name="Fujita J."/>
            <person name="Nakamura S."/>
        </authorList>
    </citation>
    <scope>NUCLEOTIDE SEQUENCE [LARGE SCALE GENOMIC DNA]</scope>
    <source>
        <strain evidence="4 5">JCM 14738</strain>
    </source>
</reference>
<dbReference type="EMBL" id="AP022613">
    <property type="protein sequence ID" value="BBZ40240.1"/>
    <property type="molecule type" value="Genomic_DNA"/>
</dbReference>
<evidence type="ECO:0000256" key="2">
    <source>
        <dbReference type="ARBA" id="ARBA00023002"/>
    </source>
</evidence>
<protein>
    <submittedName>
        <fullName evidence="4">Nitroreductase</fullName>
    </submittedName>
</protein>
<dbReference type="GO" id="GO:0005886">
    <property type="term" value="C:plasma membrane"/>
    <property type="evidence" value="ECO:0007669"/>
    <property type="project" value="TreeGrafter"/>
</dbReference>
<proteinExistence type="inferred from homology"/>
<evidence type="ECO:0000256" key="3">
    <source>
        <dbReference type="ARBA" id="ARBA00049106"/>
    </source>
</evidence>
<sequence length="142" mass="15791">MSDYSQPDLTLLGDDHIRAYRDSGGEVGYLWNGVPTLLLTTTGRRTGEPRTSALIFARDGVDYLIVASKGGMPTHPMWYLNLQANPAAKIQVKADEFAVVARTASAAEKPRLWKIVTEVWPNYDVYQTRTDREIPVVILTPA</sequence>
<dbReference type="STRING" id="44010.AWC00_02850"/>
<accession>A0A1X1TQF4</accession>
<keyword evidence="5" id="KW-1185">Reference proteome</keyword>
<comment type="similarity">
    <text evidence="1">Belongs to the F420H(2)-dependent quinone reductase family.</text>
</comment>
<dbReference type="Pfam" id="PF04075">
    <property type="entry name" value="F420H2_quin_red"/>
    <property type="match status" value="1"/>
</dbReference>
<keyword evidence="2" id="KW-0560">Oxidoreductase</keyword>
<organism evidence="4 5">
    <name type="scientific">Mycobacterium conspicuum</name>
    <dbReference type="NCBI Taxonomy" id="44010"/>
    <lineage>
        <taxon>Bacteria</taxon>
        <taxon>Bacillati</taxon>
        <taxon>Actinomycetota</taxon>
        <taxon>Actinomycetes</taxon>
        <taxon>Mycobacteriales</taxon>
        <taxon>Mycobacteriaceae</taxon>
        <taxon>Mycobacterium</taxon>
    </lineage>
</organism>
<evidence type="ECO:0000256" key="1">
    <source>
        <dbReference type="ARBA" id="ARBA00008710"/>
    </source>
</evidence>
<dbReference type="OrthoDB" id="8225825at2"/>
<evidence type="ECO:0000313" key="4">
    <source>
        <dbReference type="EMBL" id="BBZ40240.1"/>
    </source>
</evidence>